<reference evidence="2" key="1">
    <citation type="journal article" date="2015" name="Nat. Genet.">
        <title>The genome and transcriptome of the zoonotic hookworm Ancylostoma ceylanicum identify infection-specific gene families.</title>
        <authorList>
            <person name="Schwarz E.M."/>
            <person name="Hu Y."/>
            <person name="Antoshechkin I."/>
            <person name="Miller M.M."/>
            <person name="Sternberg P.W."/>
            <person name="Aroian R.V."/>
        </authorList>
    </citation>
    <scope>NUCLEOTIDE SEQUENCE</scope>
    <source>
        <strain evidence="2">HY135</strain>
    </source>
</reference>
<comment type="caution">
    <text evidence="1">The sequence shown here is derived from an EMBL/GenBank/DDBJ whole genome shotgun (WGS) entry which is preliminary data.</text>
</comment>
<organism evidence="1 2">
    <name type="scientific">Ancylostoma ceylanicum</name>
    <dbReference type="NCBI Taxonomy" id="53326"/>
    <lineage>
        <taxon>Eukaryota</taxon>
        <taxon>Metazoa</taxon>
        <taxon>Ecdysozoa</taxon>
        <taxon>Nematoda</taxon>
        <taxon>Chromadorea</taxon>
        <taxon>Rhabditida</taxon>
        <taxon>Rhabditina</taxon>
        <taxon>Rhabditomorpha</taxon>
        <taxon>Strongyloidea</taxon>
        <taxon>Ancylostomatidae</taxon>
        <taxon>Ancylostomatinae</taxon>
        <taxon>Ancylostoma</taxon>
    </lineage>
</organism>
<keyword evidence="2" id="KW-1185">Reference proteome</keyword>
<sequence length="76" mass="8838">MLLDQQARRMDHIRHSAVDYETILTPGNPDDVTDSAVDNAFEYLHDVKQQRYPPIVCTICWVLFQAYFLQSSTVFC</sequence>
<protein>
    <submittedName>
        <fullName evidence="1">Uncharacterized protein</fullName>
    </submittedName>
</protein>
<name>A0A016SSW3_9BILA</name>
<gene>
    <name evidence="1" type="primary">Acey_s0181.g840</name>
    <name evidence="1" type="ORF">Y032_0181g840</name>
</gene>
<evidence type="ECO:0000313" key="1">
    <source>
        <dbReference type="EMBL" id="EYB93486.1"/>
    </source>
</evidence>
<accession>A0A016SSW3</accession>
<dbReference type="AlphaFoldDB" id="A0A016SSW3"/>
<evidence type="ECO:0000313" key="2">
    <source>
        <dbReference type="Proteomes" id="UP000024635"/>
    </source>
</evidence>
<proteinExistence type="predicted"/>
<dbReference type="Proteomes" id="UP000024635">
    <property type="component" value="Unassembled WGS sequence"/>
</dbReference>
<dbReference type="EMBL" id="JARK01001517">
    <property type="protein sequence ID" value="EYB93486.1"/>
    <property type="molecule type" value="Genomic_DNA"/>
</dbReference>